<sequence length="87" mass="10121">MESVLHPSTLHFFTEIYPNKTIQSFFGHQAVDSTQPQCERKQQRRRSAPAPSPIDNSSVPQQRYQRWSWTASSSVLPMETIQEEQED</sequence>
<dbReference type="InParanoid" id="A0A163JB54"/>
<dbReference type="AlphaFoldDB" id="A0A163JB54"/>
<dbReference type="Proteomes" id="UP000078561">
    <property type="component" value="Unassembled WGS sequence"/>
</dbReference>
<feature type="region of interest" description="Disordered" evidence="1">
    <location>
        <begin position="31"/>
        <end position="65"/>
    </location>
</feature>
<protein>
    <submittedName>
        <fullName evidence="2">Uncharacterized protein</fullName>
    </submittedName>
</protein>
<evidence type="ECO:0000256" key="1">
    <source>
        <dbReference type="SAM" id="MobiDB-lite"/>
    </source>
</evidence>
<proteinExistence type="predicted"/>
<reference evidence="2" key="1">
    <citation type="submission" date="2016-04" db="EMBL/GenBank/DDBJ databases">
        <authorList>
            <person name="Evans L.H."/>
            <person name="Alamgir A."/>
            <person name="Owens N."/>
            <person name="Weber N.D."/>
            <person name="Virtaneva K."/>
            <person name="Barbian K."/>
            <person name="Babar A."/>
            <person name="Rosenke K."/>
        </authorList>
    </citation>
    <scope>NUCLEOTIDE SEQUENCE [LARGE SCALE GENOMIC DNA]</scope>
    <source>
        <strain evidence="2">CBS 101.48</strain>
    </source>
</reference>
<dbReference type="EMBL" id="LT552594">
    <property type="protein sequence ID" value="SAL99265.1"/>
    <property type="molecule type" value="Genomic_DNA"/>
</dbReference>
<accession>A0A163JB54</accession>
<name>A0A163JB54_ABSGL</name>
<organism evidence="2">
    <name type="scientific">Absidia glauca</name>
    <name type="common">Pin mould</name>
    <dbReference type="NCBI Taxonomy" id="4829"/>
    <lineage>
        <taxon>Eukaryota</taxon>
        <taxon>Fungi</taxon>
        <taxon>Fungi incertae sedis</taxon>
        <taxon>Mucoromycota</taxon>
        <taxon>Mucoromycotina</taxon>
        <taxon>Mucoromycetes</taxon>
        <taxon>Mucorales</taxon>
        <taxon>Cunninghamellaceae</taxon>
        <taxon>Absidia</taxon>
    </lineage>
</organism>
<evidence type="ECO:0000313" key="3">
    <source>
        <dbReference type="Proteomes" id="UP000078561"/>
    </source>
</evidence>
<gene>
    <name evidence="2" type="primary">ABSGL_04866.1 scaffold 6035</name>
</gene>
<keyword evidence="3" id="KW-1185">Reference proteome</keyword>
<feature type="compositionally biased region" description="Polar residues" evidence="1">
    <location>
        <begin position="54"/>
        <end position="65"/>
    </location>
</feature>
<evidence type="ECO:0000313" key="2">
    <source>
        <dbReference type="EMBL" id="SAL99265.1"/>
    </source>
</evidence>